<keyword evidence="4" id="KW-1185">Reference proteome</keyword>
<dbReference type="Pfam" id="PF01436">
    <property type="entry name" value="NHL"/>
    <property type="match status" value="1"/>
</dbReference>
<evidence type="ECO:0000256" key="2">
    <source>
        <dbReference type="PROSITE-ProRule" id="PRU00504"/>
    </source>
</evidence>
<dbReference type="InterPro" id="IPR001258">
    <property type="entry name" value="NHL_repeat"/>
</dbReference>
<dbReference type="EMBL" id="AQHF01000034">
    <property type="protein sequence ID" value="MBE0348526.1"/>
    <property type="molecule type" value="Genomic_DNA"/>
</dbReference>
<dbReference type="InterPro" id="IPR011042">
    <property type="entry name" value="6-blade_b-propeller_TolB-like"/>
</dbReference>
<keyword evidence="1" id="KW-0677">Repeat</keyword>
<dbReference type="PROSITE" id="PS51125">
    <property type="entry name" value="NHL"/>
    <property type="match status" value="1"/>
</dbReference>
<gene>
    <name evidence="3" type="ORF">PPEP_b0287</name>
</gene>
<comment type="caution">
    <text evidence="3">The sequence shown here is derived from an EMBL/GenBank/DDBJ whole genome shotgun (WGS) entry which is preliminary data.</text>
</comment>
<name>A0A8I0T5J2_9GAMM</name>
<accession>A0A8I0T5J2</accession>
<dbReference type="PANTHER" id="PTHR24104:SF25">
    <property type="entry name" value="PROTEIN LIN-41"/>
    <property type="match status" value="1"/>
</dbReference>
<dbReference type="GO" id="GO:0008270">
    <property type="term" value="F:zinc ion binding"/>
    <property type="evidence" value="ECO:0007669"/>
    <property type="project" value="UniProtKB-KW"/>
</dbReference>
<feature type="repeat" description="NHL" evidence="2">
    <location>
        <begin position="135"/>
        <end position="179"/>
    </location>
</feature>
<organism evidence="3 4">
    <name type="scientific">Pseudoalteromonas peptidolytica F12-50-A1</name>
    <dbReference type="NCBI Taxonomy" id="1315280"/>
    <lineage>
        <taxon>Bacteria</taxon>
        <taxon>Pseudomonadati</taxon>
        <taxon>Pseudomonadota</taxon>
        <taxon>Gammaproteobacteria</taxon>
        <taxon>Alteromonadales</taxon>
        <taxon>Pseudoalteromonadaceae</taxon>
        <taxon>Pseudoalteromonas</taxon>
    </lineage>
</organism>
<protein>
    <recommendedName>
        <fullName evidence="5">6-bladed beta-propeller</fullName>
    </recommendedName>
</protein>
<dbReference type="PANTHER" id="PTHR24104">
    <property type="entry name" value="E3 UBIQUITIN-PROTEIN LIGASE NHLRC1-RELATED"/>
    <property type="match status" value="1"/>
</dbReference>
<dbReference type="AlphaFoldDB" id="A0A8I0T5J2"/>
<evidence type="ECO:0000313" key="4">
    <source>
        <dbReference type="Proteomes" id="UP000660708"/>
    </source>
</evidence>
<evidence type="ECO:0008006" key="5">
    <source>
        <dbReference type="Google" id="ProtNLM"/>
    </source>
</evidence>
<evidence type="ECO:0000313" key="3">
    <source>
        <dbReference type="EMBL" id="MBE0348526.1"/>
    </source>
</evidence>
<reference evidence="3 4" key="1">
    <citation type="submission" date="2015-06" db="EMBL/GenBank/DDBJ databases">
        <title>Genome sequence of Pseudoalteromonas peptidolytica.</title>
        <authorList>
            <person name="Xie B.-B."/>
            <person name="Rong J.-C."/>
            <person name="Qin Q.-L."/>
            <person name="Zhang Y.-Z."/>
        </authorList>
    </citation>
    <scope>NUCLEOTIDE SEQUENCE [LARGE SCALE GENOMIC DNA]</scope>
    <source>
        <strain evidence="3 4">F12-50-A1</strain>
    </source>
</reference>
<dbReference type="InterPro" id="IPR050952">
    <property type="entry name" value="TRIM-NHL_E3_ligases"/>
</dbReference>
<proteinExistence type="predicted"/>
<dbReference type="SUPFAM" id="SSF101898">
    <property type="entry name" value="NHL repeat"/>
    <property type="match status" value="1"/>
</dbReference>
<sequence length="231" mass="25548">MLLAASVLPFPAMATGNELIAANADSTRLSREQLLSLGISEPVRKISPPTGGSVDVTMKAKIIRRYDTRVFVYFELSRFIDVFDMYGNLVAQITTPEGDDIPIHDFAIDTSSGSVYWLRLGGHQVIVTDYSGNVLNTLGEFGHDQTDKLNGPRSITIDSHHRVYVLDSDNTRIKVFGNNGMFLRGYSLGRFTKGKKFTSLDGNQKVVVSGGLSGERLWYLDSEDQSLRAIH</sequence>
<dbReference type="Gene3D" id="2.120.10.30">
    <property type="entry name" value="TolB, C-terminal domain"/>
    <property type="match status" value="1"/>
</dbReference>
<evidence type="ECO:0000256" key="1">
    <source>
        <dbReference type="ARBA" id="ARBA00022737"/>
    </source>
</evidence>
<dbReference type="Proteomes" id="UP000660708">
    <property type="component" value="Unassembled WGS sequence"/>
</dbReference>